<proteinExistence type="predicted"/>
<protein>
    <submittedName>
        <fullName evidence="1">Uncharacterized protein</fullName>
    </submittedName>
</protein>
<sequence length="56" mass="6588">MEDLHKKTSAKNYKVTSCNFKIICKCLILSVLHYVKLLVNSKYIFYIISLNYNTVK</sequence>
<gene>
    <name evidence="1" type="ORF">AAJ76_3200026025</name>
</gene>
<reference evidence="1 2" key="1">
    <citation type="journal article" date="2015" name="Environ. Microbiol.">
        <title>Genome analyses suggest the presence of polyploidy and recent human-driven expansions in eight global populations of the honeybee pathogen Nosema ceranae.</title>
        <authorList>
            <person name="Pelin A."/>
            <person name="Selman M."/>
            <person name="Aris-Brosou S."/>
            <person name="Farinelli L."/>
            <person name="Corradi N."/>
        </authorList>
    </citation>
    <scope>NUCLEOTIDE SEQUENCE [LARGE SCALE GENOMIC DNA]</scope>
    <source>
        <strain evidence="1 2">PA08 1199</strain>
    </source>
</reference>
<dbReference type="GeneID" id="36320104"/>
<accession>A0A0F9ZBP1</accession>
<comment type="caution">
    <text evidence="1">The sequence shown here is derived from an EMBL/GenBank/DDBJ whole genome shotgun (WGS) entry which is preliminary data.</text>
</comment>
<keyword evidence="2" id="KW-1185">Reference proteome</keyword>
<dbReference type="EMBL" id="JPQZ01000032">
    <property type="protein sequence ID" value="KKO75109.1"/>
    <property type="molecule type" value="Genomic_DNA"/>
</dbReference>
<dbReference type="RefSeq" id="XP_024330851.1">
    <property type="nucleotide sequence ID" value="XM_024475170.1"/>
</dbReference>
<evidence type="ECO:0000313" key="1">
    <source>
        <dbReference type="EMBL" id="KKO75109.1"/>
    </source>
</evidence>
<name>A0A0F9ZBP1_9MICR</name>
<organism evidence="1 2">
    <name type="scientific">Vairimorpha ceranae</name>
    <dbReference type="NCBI Taxonomy" id="40302"/>
    <lineage>
        <taxon>Eukaryota</taxon>
        <taxon>Fungi</taxon>
        <taxon>Fungi incertae sedis</taxon>
        <taxon>Microsporidia</taxon>
        <taxon>Nosematidae</taxon>
        <taxon>Vairimorpha</taxon>
    </lineage>
</organism>
<dbReference type="Proteomes" id="UP000034350">
    <property type="component" value="Unassembled WGS sequence"/>
</dbReference>
<evidence type="ECO:0000313" key="2">
    <source>
        <dbReference type="Proteomes" id="UP000034350"/>
    </source>
</evidence>
<dbReference type="AlphaFoldDB" id="A0A0F9ZBP1"/>
<dbReference type="VEuPathDB" id="MicrosporidiaDB:AAJ76_3200026025"/>